<reference evidence="2" key="1">
    <citation type="submission" date="2007-02" db="EMBL/GenBank/DDBJ databases">
        <authorList>
            <person name="DeShazer D."/>
            <person name="Woods D.E."/>
            <person name="Nierman W.C."/>
        </authorList>
    </citation>
    <scope>NUCLEOTIDE SEQUENCE [LARGE SCALE GENOMIC DNA]</scope>
    <source>
        <strain evidence="2">1106a</strain>
    </source>
</reference>
<dbReference type="KEGG" id="bpl:BURPS1106A_A1622"/>
<sequence length="40" mass="4858">MRLSPAHRSRGEIRRTARFLPWHALQYSHERSRRSPRPFG</sequence>
<evidence type="ECO:0000313" key="1">
    <source>
        <dbReference type="EMBL" id="ABN94172.1"/>
    </source>
</evidence>
<dbReference type="Proteomes" id="UP000006738">
    <property type="component" value="Chromosome II"/>
</dbReference>
<organism evidence="1 2">
    <name type="scientific">Burkholderia pseudomallei (strain 1106a)</name>
    <dbReference type="NCBI Taxonomy" id="357348"/>
    <lineage>
        <taxon>Bacteria</taxon>
        <taxon>Pseudomonadati</taxon>
        <taxon>Pseudomonadota</taxon>
        <taxon>Betaproteobacteria</taxon>
        <taxon>Burkholderiales</taxon>
        <taxon>Burkholderiaceae</taxon>
        <taxon>Burkholderia</taxon>
        <taxon>pseudomallei group</taxon>
    </lineage>
</organism>
<dbReference type="HOGENOM" id="CLU_3286238_0_0_4"/>
<evidence type="ECO:0000313" key="2">
    <source>
        <dbReference type="Proteomes" id="UP000006738"/>
    </source>
</evidence>
<protein>
    <submittedName>
        <fullName evidence="1">Uncharacterized protein</fullName>
    </submittedName>
</protein>
<proteinExistence type="predicted"/>
<gene>
    <name evidence="1" type="ordered locus">BURPS1106A_A1622</name>
</gene>
<name>A3P5P6_BURP0</name>
<accession>A3P5P6</accession>
<dbReference type="EMBL" id="CP000573">
    <property type="protein sequence ID" value="ABN94172.1"/>
    <property type="molecule type" value="Genomic_DNA"/>
</dbReference>
<dbReference type="AlphaFoldDB" id="A3P5P6"/>